<proteinExistence type="predicted"/>
<organism evidence="1">
    <name type="scientific">Leviviridae sp</name>
    <dbReference type="NCBI Taxonomy" id="2027243"/>
    <lineage>
        <taxon>Viruses</taxon>
        <taxon>Riboviria</taxon>
        <taxon>Orthornavirae</taxon>
        <taxon>Lenarviricota</taxon>
        <taxon>Leviviricetes</taxon>
        <taxon>Norzivirales</taxon>
        <taxon>Fiersviridae</taxon>
    </lineage>
</organism>
<protein>
    <submittedName>
        <fullName evidence="1">Uncharacterized protein</fullName>
    </submittedName>
</protein>
<sequence length="120" mass="12824">MSLANSLTCTINSVAVVMPRTGQDLHSGKFTSGDGLVQETVSHQNGKRNRHMFRIDHSKVAADPFQASINAKYSMSTYVVIDVPPVGYTVAEAKQVVDGFIAQLTASSGALITQLIGNEN</sequence>
<dbReference type="EMBL" id="MN035324">
    <property type="protein sequence ID" value="QDH90173.1"/>
    <property type="molecule type" value="Genomic_RNA"/>
</dbReference>
<evidence type="ECO:0000313" key="1">
    <source>
        <dbReference type="EMBL" id="QDH90173.1"/>
    </source>
</evidence>
<gene>
    <name evidence="1" type="ORF">H3RhizoLitter13277_000002</name>
</gene>
<reference evidence="1" key="1">
    <citation type="submission" date="2019-05" db="EMBL/GenBank/DDBJ databases">
        <title>Metatranscriptomic reconstruction reveals RNA viruses with the potential to shape carbon cycling in soil.</title>
        <authorList>
            <person name="Starr E.P."/>
            <person name="Nuccio E."/>
            <person name="Pett-Ridge J."/>
            <person name="Banfield J.F."/>
            <person name="Firestone M.K."/>
        </authorList>
    </citation>
    <scope>NUCLEOTIDE SEQUENCE</scope>
    <source>
        <strain evidence="1">H3_Rhizo_Litter_13_scaffold_277</strain>
    </source>
</reference>
<name>A0A514D978_9VIRU</name>
<accession>A0A514D978</accession>